<feature type="binding site" evidence="12">
    <location>
        <position position="268"/>
    </location>
    <ligand>
        <name>FMN</name>
        <dbReference type="ChEBI" id="CHEBI:58210"/>
    </ligand>
</feature>
<dbReference type="Proteomes" id="UP000593932">
    <property type="component" value="Chromosome"/>
</dbReference>
<dbReference type="PANTHER" id="PTHR48109:SF4">
    <property type="entry name" value="DIHYDROOROTATE DEHYDROGENASE (QUINONE), MITOCHONDRIAL"/>
    <property type="match status" value="1"/>
</dbReference>
<feature type="binding site" evidence="12">
    <location>
        <position position="172"/>
    </location>
    <ligand>
        <name>FMN</name>
        <dbReference type="ChEBI" id="CHEBI:58210"/>
    </ligand>
</feature>
<dbReference type="InterPro" id="IPR005719">
    <property type="entry name" value="Dihydroorotate_DH_2"/>
</dbReference>
<evidence type="ECO:0000256" key="3">
    <source>
        <dbReference type="ARBA" id="ARBA00005161"/>
    </source>
</evidence>
<dbReference type="PANTHER" id="PTHR48109">
    <property type="entry name" value="DIHYDROOROTATE DEHYDROGENASE (QUINONE), MITOCHONDRIAL-RELATED"/>
    <property type="match status" value="1"/>
</dbReference>
<dbReference type="EMBL" id="CP063657">
    <property type="protein sequence ID" value="QOW22903.1"/>
    <property type="molecule type" value="Genomic_DNA"/>
</dbReference>
<evidence type="ECO:0000313" key="14">
    <source>
        <dbReference type="EMBL" id="QOW22903.1"/>
    </source>
</evidence>
<keyword evidence="7 12" id="KW-0288">FMN</keyword>
<evidence type="ECO:0000313" key="15">
    <source>
        <dbReference type="Proteomes" id="UP000593932"/>
    </source>
</evidence>
<feature type="binding site" evidence="12">
    <location>
        <position position="245"/>
    </location>
    <ligand>
        <name>FMN</name>
        <dbReference type="ChEBI" id="CHEBI:58210"/>
    </ligand>
</feature>
<accession>A0A7S6UM83</accession>
<feature type="active site" description="Nucleophile" evidence="12">
    <location>
        <position position="175"/>
    </location>
</feature>
<feature type="binding site" evidence="12">
    <location>
        <position position="172"/>
    </location>
    <ligand>
        <name>substrate</name>
    </ligand>
</feature>
<evidence type="ECO:0000259" key="13">
    <source>
        <dbReference type="Pfam" id="PF01180"/>
    </source>
</evidence>
<dbReference type="RefSeq" id="WP_194035382.1">
    <property type="nucleotide sequence ID" value="NZ_CP063657.1"/>
</dbReference>
<comment type="function">
    <text evidence="1 12">Catalyzes the conversion of dihydroorotate to orotate with quinone as electron acceptor.</text>
</comment>
<dbReference type="NCBIfam" id="NF003646">
    <property type="entry name" value="PRK05286.1-4"/>
    <property type="match status" value="1"/>
</dbReference>
<dbReference type="InterPro" id="IPR001295">
    <property type="entry name" value="Dihydroorotate_DH_CS"/>
</dbReference>
<dbReference type="NCBIfam" id="NF003644">
    <property type="entry name" value="PRK05286.1-1"/>
    <property type="match status" value="1"/>
</dbReference>
<dbReference type="NCBIfam" id="NF003652">
    <property type="entry name" value="PRK05286.2-5"/>
    <property type="match status" value="1"/>
</dbReference>
<keyword evidence="9 12" id="KW-0560">Oxidoreductase</keyword>
<evidence type="ECO:0000256" key="10">
    <source>
        <dbReference type="ARBA" id="ARBA00023136"/>
    </source>
</evidence>
<dbReference type="NCBIfam" id="TIGR01036">
    <property type="entry name" value="pyrD_sub2"/>
    <property type="match status" value="1"/>
</dbReference>
<feature type="binding site" evidence="12">
    <location>
        <begin position="110"/>
        <end position="114"/>
    </location>
    <ligand>
        <name>substrate</name>
    </ligand>
</feature>
<feature type="binding site" evidence="12">
    <location>
        <begin position="318"/>
        <end position="319"/>
    </location>
    <ligand>
        <name>FMN</name>
        <dbReference type="ChEBI" id="CHEBI:58210"/>
    </ligand>
</feature>
<feature type="binding site" evidence="12">
    <location>
        <position position="139"/>
    </location>
    <ligand>
        <name>FMN</name>
        <dbReference type="ChEBI" id="CHEBI:58210"/>
    </ligand>
</feature>
<evidence type="ECO:0000256" key="1">
    <source>
        <dbReference type="ARBA" id="ARBA00003125"/>
    </source>
</evidence>
<comment type="cofactor">
    <cofactor evidence="12">
        <name>FMN</name>
        <dbReference type="ChEBI" id="CHEBI:58210"/>
    </cofactor>
    <text evidence="12">Binds 1 FMN per subunit.</text>
</comment>
<evidence type="ECO:0000256" key="6">
    <source>
        <dbReference type="ARBA" id="ARBA00022630"/>
    </source>
</evidence>
<dbReference type="InterPro" id="IPR013785">
    <property type="entry name" value="Aldolase_TIM"/>
</dbReference>
<dbReference type="Gene3D" id="3.20.20.70">
    <property type="entry name" value="Aldolase class I"/>
    <property type="match status" value="1"/>
</dbReference>
<dbReference type="NCBIfam" id="NF003645">
    <property type="entry name" value="PRK05286.1-2"/>
    <property type="match status" value="1"/>
</dbReference>
<feature type="binding site" evidence="12">
    <location>
        <begin position="246"/>
        <end position="247"/>
    </location>
    <ligand>
        <name>substrate</name>
    </ligand>
</feature>
<comment type="similarity">
    <text evidence="4 12">Belongs to the dihydroorotate dehydrogenase family. Type 2 subfamily.</text>
</comment>
<dbReference type="GO" id="GO:0106430">
    <property type="term" value="F:dihydroorotate dehydrogenase (quinone) activity"/>
    <property type="evidence" value="ECO:0007669"/>
    <property type="project" value="UniProtKB-EC"/>
</dbReference>
<feature type="binding site" evidence="12">
    <location>
        <position position="65"/>
    </location>
    <ligand>
        <name>substrate</name>
    </ligand>
</feature>
<organism evidence="14 15">
    <name type="scientific">Novilysobacter avium</name>
    <dbReference type="NCBI Taxonomy" id="2781023"/>
    <lineage>
        <taxon>Bacteria</taxon>
        <taxon>Pseudomonadati</taxon>
        <taxon>Pseudomonadota</taxon>
        <taxon>Gammaproteobacteria</taxon>
        <taxon>Lysobacterales</taxon>
        <taxon>Lysobacteraceae</taxon>
        <taxon>Novilysobacter</taxon>
    </lineage>
</organism>
<dbReference type="SUPFAM" id="SSF51395">
    <property type="entry name" value="FMN-linked oxidoreductases"/>
    <property type="match status" value="1"/>
</dbReference>
<dbReference type="InterPro" id="IPR005720">
    <property type="entry name" value="Dihydroorotate_DH_cat"/>
</dbReference>
<proteinExistence type="inferred from homology"/>
<feature type="binding site" evidence="12">
    <location>
        <position position="217"/>
    </location>
    <ligand>
        <name>FMN</name>
        <dbReference type="ChEBI" id="CHEBI:58210"/>
    </ligand>
</feature>
<name>A0A7S6UM83_9GAMM</name>
<dbReference type="EC" id="1.3.5.2" evidence="12"/>
<evidence type="ECO:0000256" key="9">
    <source>
        <dbReference type="ARBA" id="ARBA00023002"/>
    </source>
</evidence>
<feature type="binding site" evidence="12">
    <location>
        <position position="177"/>
    </location>
    <ligand>
        <name>substrate</name>
    </ligand>
</feature>
<evidence type="ECO:0000256" key="12">
    <source>
        <dbReference type="HAMAP-Rule" id="MF_00225"/>
    </source>
</evidence>
<dbReference type="InterPro" id="IPR050074">
    <property type="entry name" value="DHO_dehydrogenase"/>
</dbReference>
<feature type="domain" description="Dihydroorotate dehydrogenase catalytic" evidence="13">
    <location>
        <begin position="45"/>
        <end position="337"/>
    </location>
</feature>
<dbReference type="PROSITE" id="PS00911">
    <property type="entry name" value="DHODEHASE_1"/>
    <property type="match status" value="1"/>
</dbReference>
<dbReference type="HAMAP" id="MF_00225">
    <property type="entry name" value="DHO_dh_type2"/>
    <property type="match status" value="1"/>
</dbReference>
<dbReference type="InterPro" id="IPR012135">
    <property type="entry name" value="Dihydroorotate_DH_1_2"/>
</dbReference>
<keyword evidence="15" id="KW-1185">Reference proteome</keyword>
<evidence type="ECO:0000256" key="2">
    <source>
        <dbReference type="ARBA" id="ARBA00004370"/>
    </source>
</evidence>
<dbReference type="CDD" id="cd04738">
    <property type="entry name" value="DHOD_2_like"/>
    <property type="match status" value="1"/>
</dbReference>
<gene>
    <name evidence="12" type="primary">pyrD</name>
    <name evidence="14" type="ORF">INQ42_04870</name>
</gene>
<reference evidence="14 15" key="1">
    <citation type="submission" date="2020-10" db="EMBL/GenBank/DDBJ databases">
        <title>complete genome sequencing of Lysobacter sp. H23M41.</title>
        <authorList>
            <person name="Bae J.-W."/>
            <person name="Lee S.-Y."/>
        </authorList>
    </citation>
    <scope>NUCLEOTIDE SEQUENCE [LARGE SCALE GENOMIC DNA]</scope>
    <source>
        <strain evidence="14 15">H23M41</strain>
    </source>
</reference>
<comment type="subcellular location">
    <subcellularLocation>
        <location evidence="12">Cell membrane</location>
        <topology evidence="12">Peripheral membrane protein</topology>
    </subcellularLocation>
    <subcellularLocation>
        <location evidence="2">Membrane</location>
    </subcellularLocation>
</comment>
<feature type="binding site" evidence="12">
    <location>
        <position position="85"/>
    </location>
    <ligand>
        <name>FMN</name>
        <dbReference type="ChEBI" id="CHEBI:58210"/>
    </ligand>
</feature>
<evidence type="ECO:0000256" key="7">
    <source>
        <dbReference type="ARBA" id="ARBA00022643"/>
    </source>
</evidence>
<sequence>MYGLARPLLFAMDAERAHDLGLRALDVAWRSGAASLLSKVPAPLPTRAFGLDFANPVGLAAGLDKNGEHIDALMALGFGFVEIGTVTPRPQDGNPKPRMFRLPSQKAVINRLGFNNAGVDALVRNVERADRKGALLGINIGKNKDTPNDIADGDYMYCLSRVYELADYVTVNISSPNTAGLRELQEEQTLRRLVGTLREEQERLGAKHGRRIPMLVKIAPDLSDPDIEACARVLTEMQVDGVIATNTTVSRIAVEGVRGADETGGLSGKPLMGRSTTVLRMMRTRLPESIPLVGVGGILSGADAVTKMAAGATLVQCYSGLVYRGPGLIKECVEAIRRRKFAPSGGPLPPAA</sequence>
<feature type="binding site" evidence="12">
    <location>
        <begin position="61"/>
        <end position="65"/>
    </location>
    <ligand>
        <name>FMN</name>
        <dbReference type="ChEBI" id="CHEBI:58210"/>
    </ligand>
</feature>
<evidence type="ECO:0000256" key="4">
    <source>
        <dbReference type="ARBA" id="ARBA00005359"/>
    </source>
</evidence>
<comment type="subunit">
    <text evidence="12">Monomer.</text>
</comment>
<keyword evidence="8 12" id="KW-0665">Pyrimidine biosynthesis</keyword>
<keyword evidence="5 12" id="KW-1003">Cell membrane</keyword>
<feature type="binding site" evidence="12">
    <location>
        <position position="297"/>
    </location>
    <ligand>
        <name>FMN</name>
        <dbReference type="ChEBI" id="CHEBI:58210"/>
    </ligand>
</feature>
<comment type="catalytic activity">
    <reaction evidence="11 12">
        <text>(S)-dihydroorotate + a quinone = orotate + a quinol</text>
        <dbReference type="Rhea" id="RHEA:30187"/>
        <dbReference type="ChEBI" id="CHEBI:24646"/>
        <dbReference type="ChEBI" id="CHEBI:30839"/>
        <dbReference type="ChEBI" id="CHEBI:30864"/>
        <dbReference type="ChEBI" id="CHEBI:132124"/>
        <dbReference type="EC" id="1.3.5.2"/>
    </reaction>
</comment>
<comment type="pathway">
    <text evidence="3 12">Pyrimidine metabolism; UMP biosynthesis via de novo pathway; orotate from (S)-dihydroorotate (quinone route): step 1/1.</text>
</comment>
<dbReference type="PIRSF" id="PIRSF000164">
    <property type="entry name" value="DHO_oxidase"/>
    <property type="match status" value="1"/>
</dbReference>
<dbReference type="PROSITE" id="PS00912">
    <property type="entry name" value="DHODEHASE_2"/>
    <property type="match status" value="1"/>
</dbReference>
<keyword evidence="6 12" id="KW-0285">Flavoprotein</keyword>
<evidence type="ECO:0000256" key="5">
    <source>
        <dbReference type="ARBA" id="ARBA00022475"/>
    </source>
</evidence>
<evidence type="ECO:0000256" key="11">
    <source>
        <dbReference type="ARBA" id="ARBA00048639"/>
    </source>
</evidence>
<dbReference type="Pfam" id="PF01180">
    <property type="entry name" value="DHO_dh"/>
    <property type="match status" value="1"/>
</dbReference>
<keyword evidence="10 12" id="KW-0472">Membrane</keyword>
<protein>
    <recommendedName>
        <fullName evidence="12">Dihydroorotate dehydrogenase (quinone)</fullName>
        <ecNumber evidence="12">1.3.5.2</ecNumber>
    </recommendedName>
    <alternativeName>
        <fullName evidence="12">DHOdehase</fullName>
        <shortName evidence="12">DHOD</shortName>
        <shortName evidence="12">DHODase</shortName>
    </alternativeName>
    <alternativeName>
        <fullName evidence="12">Dihydroorotate oxidase</fullName>
    </alternativeName>
</protein>
<evidence type="ECO:0000256" key="8">
    <source>
        <dbReference type="ARBA" id="ARBA00022975"/>
    </source>
</evidence>